<dbReference type="PANTHER" id="PTHR45527:SF1">
    <property type="entry name" value="FATTY ACID SYNTHASE"/>
    <property type="match status" value="1"/>
</dbReference>
<dbReference type="OrthoDB" id="9030879at2"/>
<dbReference type="GO" id="GO:0031177">
    <property type="term" value="F:phosphopantetheine binding"/>
    <property type="evidence" value="ECO:0007669"/>
    <property type="project" value="TreeGrafter"/>
</dbReference>
<evidence type="ECO:0000259" key="1">
    <source>
        <dbReference type="Pfam" id="PF00668"/>
    </source>
</evidence>
<dbReference type="Gene3D" id="3.30.559.30">
    <property type="entry name" value="Nonribosomal peptide synthetase, condensation domain"/>
    <property type="match status" value="1"/>
</dbReference>
<dbReference type="AlphaFoldDB" id="A0A369UIU5"/>
<dbReference type="SUPFAM" id="SSF52777">
    <property type="entry name" value="CoA-dependent acyltransferases"/>
    <property type="match status" value="2"/>
</dbReference>
<proteinExistence type="predicted"/>
<dbReference type="GO" id="GO:0005829">
    <property type="term" value="C:cytosol"/>
    <property type="evidence" value="ECO:0007669"/>
    <property type="project" value="TreeGrafter"/>
</dbReference>
<dbReference type="GO" id="GO:0009366">
    <property type="term" value="C:enterobactin synthetase complex"/>
    <property type="evidence" value="ECO:0007669"/>
    <property type="project" value="TreeGrafter"/>
</dbReference>
<dbReference type="InterPro" id="IPR001242">
    <property type="entry name" value="Condensation_dom"/>
</dbReference>
<dbReference type="GO" id="GO:0009239">
    <property type="term" value="P:enterobactin biosynthetic process"/>
    <property type="evidence" value="ECO:0007669"/>
    <property type="project" value="TreeGrafter"/>
</dbReference>
<name>A0A369UIU5_9GAMM</name>
<evidence type="ECO:0000313" key="3">
    <source>
        <dbReference type="Proteomes" id="UP000253782"/>
    </source>
</evidence>
<dbReference type="Gene3D" id="3.30.559.10">
    <property type="entry name" value="Chloramphenicol acetyltransferase-like domain"/>
    <property type="match status" value="1"/>
</dbReference>
<feature type="domain" description="Condensation" evidence="1">
    <location>
        <begin position="4"/>
        <end position="357"/>
    </location>
</feature>
<dbReference type="GO" id="GO:0043041">
    <property type="term" value="P:amino acid activation for nonribosomal peptide biosynthetic process"/>
    <property type="evidence" value="ECO:0007669"/>
    <property type="project" value="TreeGrafter"/>
</dbReference>
<sequence>MRMLPTQRALWRLDRTLSDPSVLNLAFGLLLDGPFNVQAMEWTLQELVRRHEPLRTNYSGPAGFPVAEVVSDVRLELEYADLSHLAQETRTAELARSFREAATRRIDTPPLLRAGCVLLEPDLHLLLLTFNHLGVDGWALELLGHEAEQLYSARLARADSPLAPLPPDPLETIERDWLVWRQGPRAQTELAQKRRELGRLDTRAVHPFGVPAENTQSMRRRVLGIPPQALANWRTAGARIGSTLFPGIIAAVAFAICRQLQIPEVVIGILIANRHSSAAQRVLGAHYGATFLRLAAAAGTSLTDVMSQATEGILEATSHRLDIDTLAELVGECAGASKPLVPSCMVVMDRYPMHRFAVEDVQVSPISTLATYADQLHADMDMPTSPAGDFIVFLRQFADTAGVTVFWKPERIVDIEPLIADIAGVIEDLGGALEPASCSPMIAGSNASTYALAHDGWKATVPAVDALSPLPLLGSTYR</sequence>
<organism evidence="2 3">
    <name type="scientific">Dyella tabacisoli</name>
    <dbReference type="NCBI Taxonomy" id="2282381"/>
    <lineage>
        <taxon>Bacteria</taxon>
        <taxon>Pseudomonadati</taxon>
        <taxon>Pseudomonadota</taxon>
        <taxon>Gammaproteobacteria</taxon>
        <taxon>Lysobacterales</taxon>
        <taxon>Rhodanobacteraceae</taxon>
        <taxon>Dyella</taxon>
    </lineage>
</organism>
<dbReference type="Proteomes" id="UP000253782">
    <property type="component" value="Unassembled WGS sequence"/>
</dbReference>
<evidence type="ECO:0000313" key="2">
    <source>
        <dbReference type="EMBL" id="RDD80427.1"/>
    </source>
</evidence>
<gene>
    <name evidence="2" type="ORF">DVJ77_17480</name>
</gene>
<accession>A0A369UIU5</accession>
<dbReference type="Pfam" id="PF00668">
    <property type="entry name" value="Condensation"/>
    <property type="match status" value="1"/>
</dbReference>
<dbReference type="PANTHER" id="PTHR45527">
    <property type="entry name" value="NONRIBOSOMAL PEPTIDE SYNTHETASE"/>
    <property type="match status" value="1"/>
</dbReference>
<protein>
    <recommendedName>
        <fullName evidence="1">Condensation domain-containing protein</fullName>
    </recommendedName>
</protein>
<comment type="caution">
    <text evidence="2">The sequence shown here is derived from an EMBL/GenBank/DDBJ whole genome shotgun (WGS) entry which is preliminary data.</text>
</comment>
<keyword evidence="3" id="KW-1185">Reference proteome</keyword>
<dbReference type="GO" id="GO:0047527">
    <property type="term" value="F:2,3-dihydroxybenzoate-serine ligase activity"/>
    <property type="evidence" value="ECO:0007669"/>
    <property type="project" value="TreeGrafter"/>
</dbReference>
<dbReference type="InterPro" id="IPR023213">
    <property type="entry name" value="CAT-like_dom_sf"/>
</dbReference>
<dbReference type="EMBL" id="QQAH01000017">
    <property type="protein sequence ID" value="RDD80427.1"/>
    <property type="molecule type" value="Genomic_DNA"/>
</dbReference>
<reference evidence="2 3" key="1">
    <citation type="submission" date="2018-07" db="EMBL/GenBank/DDBJ databases">
        <title>Dyella tabacisoli L4-6T, whole genome shotgun sequence.</title>
        <authorList>
            <person name="Zhou X.-K."/>
            <person name="Li W.-J."/>
            <person name="Duan Y.-Q."/>
        </authorList>
    </citation>
    <scope>NUCLEOTIDE SEQUENCE [LARGE SCALE GENOMIC DNA]</scope>
    <source>
        <strain evidence="2 3">L4-6</strain>
    </source>
</reference>